<keyword evidence="1" id="KW-0732">Signal</keyword>
<dbReference type="InterPro" id="IPR036280">
    <property type="entry name" value="Multihaem_cyt_sf"/>
</dbReference>
<dbReference type="InterPro" id="IPR010177">
    <property type="entry name" value="Paired_CXXCH_1"/>
</dbReference>
<dbReference type="NCBIfam" id="TIGR01905">
    <property type="entry name" value="paired_CXXCH_1"/>
    <property type="match status" value="2"/>
</dbReference>
<organism evidence="3 4">
    <name type="scientific">Deferribacter desulfuricans (strain DSM 14783 / JCM 11476 / NBRC 101012 / SSM1)</name>
    <dbReference type="NCBI Taxonomy" id="639282"/>
    <lineage>
        <taxon>Bacteria</taxon>
        <taxon>Pseudomonadati</taxon>
        <taxon>Deferribacterota</taxon>
        <taxon>Deferribacteres</taxon>
        <taxon>Deferribacterales</taxon>
        <taxon>Deferribacteraceae</taxon>
        <taxon>Deferribacter</taxon>
    </lineage>
</organism>
<dbReference type="EMBL" id="AP011529">
    <property type="protein sequence ID" value="BAI80228.1"/>
    <property type="molecule type" value="Genomic_DNA"/>
</dbReference>
<keyword evidence="4" id="KW-1185">Reference proteome</keyword>
<reference evidence="3 4" key="1">
    <citation type="journal article" date="2010" name="DNA Res.">
        <title>Bacterial lifestyle in a deep-sea hydrothermal vent chimney revealed by the genome sequence of the thermophilic bacterium Deferribacter desulfuricans SSM1.</title>
        <authorList>
            <person name="Takaki Y."/>
            <person name="Shimamura S."/>
            <person name="Nakagawa S."/>
            <person name="Fukuhara Y."/>
            <person name="Horikawa H."/>
            <person name="Ankai A."/>
            <person name="Harada T."/>
            <person name="Hosoyama A."/>
            <person name="Oguchi A."/>
            <person name="Fukui S."/>
            <person name="Fujita N."/>
            <person name="Takami H."/>
            <person name="Takai K."/>
        </authorList>
    </citation>
    <scope>NUCLEOTIDE SEQUENCE [LARGE SCALE GENOMIC DNA]</scope>
    <source>
        <strain evidence="4">DSM 14783 / JCM 11476 / NBRC 101012 / SSM1</strain>
    </source>
</reference>
<dbReference type="InterPro" id="IPR051829">
    <property type="entry name" value="Multiheme_Cytochr_ET"/>
</dbReference>
<name>D3PCA5_DEFDS</name>
<proteinExistence type="predicted"/>
<feature type="domain" description="Doubled CXXCH motif" evidence="2">
    <location>
        <begin position="207"/>
        <end position="246"/>
    </location>
</feature>
<evidence type="ECO:0000313" key="3">
    <source>
        <dbReference type="EMBL" id="BAI80228.1"/>
    </source>
</evidence>
<evidence type="ECO:0000256" key="1">
    <source>
        <dbReference type="ARBA" id="ARBA00022729"/>
    </source>
</evidence>
<feature type="domain" description="Doubled CXXCH motif" evidence="2">
    <location>
        <begin position="161"/>
        <end position="197"/>
    </location>
</feature>
<dbReference type="Gene3D" id="3.90.10.10">
    <property type="entry name" value="Cytochrome C3"/>
    <property type="match status" value="1"/>
</dbReference>
<dbReference type="AlphaFoldDB" id="D3PCA5"/>
<sequence>MKSLVNKILLISFFIFVYSLAYSNDIVIVYPFDNMIVNDSQIHIIGYVSQKDKVEIISNKNLIDIKNFQKLKTKDGLKYVFMTKVNVDKGINEINVKYKQNNISLTVKYLTSAELYRDKIKRKTYFHLDENKSLCVSCHNFKKIKDCQVCHSDKMNYTYVHGPAAAWQCFQCHDKNNYFAPKQPISSICLQCHEEFRNNMFNAPYAHGPTVAGYCNICHDSHGSNRKYLLNDKINNLCINCHSEKKSGVHVLANFTSSAHPTSGKKIPGTKEEISCVSCHNPHYGESKQLFQNGVKDFMILCTSCHKDKL</sequence>
<dbReference type="Pfam" id="PF09699">
    <property type="entry name" value="Paired_CXXCH_1"/>
    <property type="match status" value="3"/>
</dbReference>
<dbReference type="SUPFAM" id="SSF48695">
    <property type="entry name" value="Multiheme cytochromes"/>
    <property type="match status" value="1"/>
</dbReference>
<gene>
    <name evidence="3" type="ordered locus">DEFDS_0749</name>
</gene>
<dbReference type="eggNOG" id="COG3005">
    <property type="taxonomic scope" value="Bacteria"/>
</dbReference>
<dbReference type="HOGENOM" id="CLU_852181_0_0_0"/>
<dbReference type="STRING" id="639282.DEFDS_0749"/>
<dbReference type="PANTHER" id="PTHR35038:SF6">
    <property type="entry name" value="SURFACE LOCALIZED DECAHEME CYTOCHROME C LIPOPROTEIN"/>
    <property type="match status" value="1"/>
</dbReference>
<feature type="domain" description="Doubled CXXCH motif" evidence="2">
    <location>
        <begin position="275"/>
        <end position="309"/>
    </location>
</feature>
<evidence type="ECO:0000313" key="4">
    <source>
        <dbReference type="Proteomes" id="UP000001520"/>
    </source>
</evidence>
<dbReference type="Gene3D" id="1.10.1130.10">
    <property type="entry name" value="Flavocytochrome C3, Chain A"/>
    <property type="match status" value="1"/>
</dbReference>
<dbReference type="PANTHER" id="PTHR35038">
    <property type="entry name" value="DISSIMILATORY SULFITE REDUCTASE SIRA"/>
    <property type="match status" value="1"/>
</dbReference>
<evidence type="ECO:0000259" key="2">
    <source>
        <dbReference type="Pfam" id="PF09699"/>
    </source>
</evidence>
<accession>D3PCA5</accession>
<dbReference type="GO" id="GO:0016491">
    <property type="term" value="F:oxidoreductase activity"/>
    <property type="evidence" value="ECO:0007669"/>
    <property type="project" value="TreeGrafter"/>
</dbReference>
<dbReference type="Proteomes" id="UP000001520">
    <property type="component" value="Chromosome"/>
</dbReference>
<dbReference type="KEGG" id="ddf:DEFDS_0749"/>
<protein>
    <submittedName>
        <fullName evidence="3">Multiheme c-type cytochrome</fullName>
    </submittedName>
</protein>